<keyword evidence="2 3" id="KW-0808">Transferase</keyword>
<dbReference type="PROSITE" id="PS00480">
    <property type="entry name" value="CITRATE_SYNTHASE"/>
    <property type="match status" value="1"/>
</dbReference>
<dbReference type="GeneID" id="14907037"/>
<sequence>MKNFIPLFQFSNSKLPLKRVLKERIPIKQKELKEVKEKFGDKFVAQYQVNQVIRGMRGIPALFYDQSTVDSKQGVLFRGHTVSQVTKLLPKRTEDQSINLLKQQPLPEGIFFLLLTGVIPTFEQVEQVRQEWDARGGLSNELQRFINSLDKDLHPLTMLSMVIMYEQRESKFASLYGQQKLNKSNYWEYVYEDSVDLIAKLPRIAATIYRRKYNKEIILQNQGMGLDWTEQLTYMMGNQNNEVLNECLRAYLTVHADHEGGEVSTHGSYVVGSALGDPYLSLSTACNGIQGPLHGLASEEALKWILQFIKLHGYDSTETQIQQYVDQHITEGRLIPGFGHSVLRVVDPRFNHFYEFSQKHLKEDKMVKLLHKLTDVIPQQLGKYKQIKNPFPNVDAHTGTLLYQLGIKEYEFYTVLFAISRSLGILTNLVWCRAYGLPIERPESCDMTYFKKLFEQKQ</sequence>
<evidence type="ECO:0000256" key="2">
    <source>
        <dbReference type="ARBA" id="ARBA00022679"/>
    </source>
</evidence>
<dbReference type="GO" id="GO:0005975">
    <property type="term" value="P:carbohydrate metabolic process"/>
    <property type="evidence" value="ECO:0007669"/>
    <property type="project" value="TreeGrafter"/>
</dbReference>
<keyword evidence="5" id="KW-1185">Reference proteome</keyword>
<dbReference type="OrthoDB" id="8017587at2759"/>
<evidence type="ECO:0000313" key="4">
    <source>
        <dbReference type="EMBL" id="EGR30915.1"/>
    </source>
</evidence>
<evidence type="ECO:0000313" key="5">
    <source>
        <dbReference type="Proteomes" id="UP000008983"/>
    </source>
</evidence>
<dbReference type="Gene3D" id="1.10.580.10">
    <property type="entry name" value="Citrate Synthase, domain 1"/>
    <property type="match status" value="1"/>
</dbReference>
<organism evidence="4 5">
    <name type="scientific">Ichthyophthirius multifiliis</name>
    <name type="common">White spot disease agent</name>
    <name type="synonym">Ich</name>
    <dbReference type="NCBI Taxonomy" id="5932"/>
    <lineage>
        <taxon>Eukaryota</taxon>
        <taxon>Sar</taxon>
        <taxon>Alveolata</taxon>
        <taxon>Ciliophora</taxon>
        <taxon>Intramacronucleata</taxon>
        <taxon>Oligohymenophorea</taxon>
        <taxon>Hymenostomatida</taxon>
        <taxon>Ophryoglenina</taxon>
        <taxon>Ichthyophthirius</taxon>
    </lineage>
</organism>
<evidence type="ECO:0000256" key="1">
    <source>
        <dbReference type="ARBA" id="ARBA00010566"/>
    </source>
</evidence>
<dbReference type="InParanoid" id="G0QV41"/>
<dbReference type="STRING" id="857967.G0QV41"/>
<dbReference type="InterPro" id="IPR036969">
    <property type="entry name" value="Citrate_synthase_sf"/>
</dbReference>
<dbReference type="Gene3D" id="1.10.230.10">
    <property type="entry name" value="Cytochrome P450-Terp, domain 2"/>
    <property type="match status" value="1"/>
</dbReference>
<protein>
    <recommendedName>
        <fullName evidence="3">Citrate synthase</fullName>
    </recommendedName>
</protein>
<dbReference type="EMBL" id="GL983931">
    <property type="protein sequence ID" value="EGR30915.1"/>
    <property type="molecule type" value="Genomic_DNA"/>
</dbReference>
<dbReference type="NCBIfam" id="NF007128">
    <property type="entry name" value="PRK09569.1"/>
    <property type="match status" value="1"/>
</dbReference>
<name>G0QV41_ICHMU</name>
<dbReference type="PANTHER" id="PTHR11739:SF8">
    <property type="entry name" value="CITRATE SYNTHASE, MITOCHONDRIAL"/>
    <property type="match status" value="1"/>
</dbReference>
<dbReference type="InterPro" id="IPR016143">
    <property type="entry name" value="Citrate_synth-like_sm_a-sub"/>
</dbReference>
<comment type="similarity">
    <text evidence="1 3">Belongs to the citrate synthase family.</text>
</comment>
<dbReference type="InterPro" id="IPR002020">
    <property type="entry name" value="Citrate_synthase"/>
</dbReference>
<accession>G0QV41</accession>
<dbReference type="InterPro" id="IPR016142">
    <property type="entry name" value="Citrate_synth-like_lrg_a-sub"/>
</dbReference>
<dbReference type="GO" id="GO:0006099">
    <property type="term" value="P:tricarboxylic acid cycle"/>
    <property type="evidence" value="ECO:0007669"/>
    <property type="project" value="TreeGrafter"/>
</dbReference>
<reference evidence="4 5" key="1">
    <citation type="submission" date="2011-07" db="EMBL/GenBank/DDBJ databases">
        <authorList>
            <person name="Coyne R."/>
            <person name="Brami D."/>
            <person name="Johnson J."/>
            <person name="Hostetler J."/>
            <person name="Hannick L."/>
            <person name="Clark T."/>
            <person name="Cassidy-Hanley D."/>
            <person name="Inman J."/>
        </authorList>
    </citation>
    <scope>NUCLEOTIDE SEQUENCE [LARGE SCALE GENOMIC DNA]</scope>
    <source>
        <strain evidence="4 5">G5</strain>
    </source>
</reference>
<dbReference type="InterPro" id="IPR019810">
    <property type="entry name" value="Citrate_synthase_AS"/>
</dbReference>
<dbReference type="PRINTS" id="PR00143">
    <property type="entry name" value="CITRTSNTHASE"/>
</dbReference>
<evidence type="ECO:0000256" key="3">
    <source>
        <dbReference type="RuleBase" id="RU000441"/>
    </source>
</evidence>
<gene>
    <name evidence="4" type="ORF">IMG5_121190</name>
</gene>
<dbReference type="SUPFAM" id="SSF48256">
    <property type="entry name" value="Citrate synthase"/>
    <property type="match status" value="1"/>
</dbReference>
<dbReference type="FunCoup" id="G0QV41">
    <property type="interactions" value="279"/>
</dbReference>
<proteinExistence type="inferred from homology"/>
<dbReference type="GO" id="GO:0046912">
    <property type="term" value="F:acyltransferase activity, acyl groups converted into alkyl on transfer"/>
    <property type="evidence" value="ECO:0007669"/>
    <property type="project" value="InterPro"/>
</dbReference>
<dbReference type="PANTHER" id="PTHR11739">
    <property type="entry name" value="CITRATE SYNTHASE"/>
    <property type="match status" value="1"/>
</dbReference>
<dbReference type="OMA" id="GSKEVCK"/>
<dbReference type="RefSeq" id="XP_004032502.1">
    <property type="nucleotide sequence ID" value="XM_004032454.1"/>
</dbReference>
<dbReference type="GO" id="GO:0005759">
    <property type="term" value="C:mitochondrial matrix"/>
    <property type="evidence" value="ECO:0007669"/>
    <property type="project" value="TreeGrafter"/>
</dbReference>
<dbReference type="Pfam" id="PF00285">
    <property type="entry name" value="Citrate_synt"/>
    <property type="match status" value="1"/>
</dbReference>
<dbReference type="eggNOG" id="KOG2617">
    <property type="taxonomic scope" value="Eukaryota"/>
</dbReference>
<dbReference type="AlphaFoldDB" id="G0QV41"/>
<dbReference type="Proteomes" id="UP000008983">
    <property type="component" value="Unassembled WGS sequence"/>
</dbReference>